<evidence type="ECO:0000256" key="1">
    <source>
        <dbReference type="SAM" id="MobiDB-lite"/>
    </source>
</evidence>
<feature type="region of interest" description="Disordered" evidence="1">
    <location>
        <begin position="59"/>
        <end position="80"/>
    </location>
</feature>
<dbReference type="PANTHER" id="PTHR10704:SF44">
    <property type="entry name" value="LD35051P-RELATED"/>
    <property type="match status" value="1"/>
</dbReference>
<dbReference type="InterPro" id="IPR027417">
    <property type="entry name" value="P-loop_NTPase"/>
</dbReference>
<dbReference type="GO" id="GO:0006044">
    <property type="term" value="P:N-acetylglucosamine metabolic process"/>
    <property type="evidence" value="ECO:0007669"/>
    <property type="project" value="TreeGrafter"/>
</dbReference>
<keyword evidence="2" id="KW-0808">Transferase</keyword>
<name>A0A238YLT7_9RHOB</name>
<dbReference type="Proteomes" id="UP000198417">
    <property type="component" value="Unassembled WGS sequence"/>
</dbReference>
<accession>A0A238YLT7</accession>
<dbReference type="GO" id="GO:0001517">
    <property type="term" value="F:N-acetylglucosamine 6-O-sulfotransferase activity"/>
    <property type="evidence" value="ECO:0007669"/>
    <property type="project" value="TreeGrafter"/>
</dbReference>
<evidence type="ECO:0000313" key="3">
    <source>
        <dbReference type="Proteomes" id="UP000198417"/>
    </source>
</evidence>
<reference evidence="2 3" key="1">
    <citation type="submission" date="2017-06" db="EMBL/GenBank/DDBJ databases">
        <authorList>
            <person name="Kim H.J."/>
            <person name="Triplett B.A."/>
        </authorList>
    </citation>
    <scope>NUCLEOTIDE SEQUENCE [LARGE SCALE GENOMIC DNA]</scope>
    <source>
        <strain evidence="2 3">DSM 29052</strain>
    </source>
</reference>
<keyword evidence="3" id="KW-1185">Reference proteome</keyword>
<protein>
    <submittedName>
        <fullName evidence="2">Sulfotransferase family protein</fullName>
    </submittedName>
</protein>
<dbReference type="EMBL" id="FZNN01000018">
    <property type="protein sequence ID" value="SNR71962.1"/>
    <property type="molecule type" value="Genomic_DNA"/>
</dbReference>
<proteinExistence type="predicted"/>
<dbReference type="PANTHER" id="PTHR10704">
    <property type="entry name" value="CARBOHYDRATE SULFOTRANSFERASE"/>
    <property type="match status" value="1"/>
</dbReference>
<organism evidence="2 3">
    <name type="scientific">Puniceibacterium sediminis</name>
    <dbReference type="NCBI Taxonomy" id="1608407"/>
    <lineage>
        <taxon>Bacteria</taxon>
        <taxon>Pseudomonadati</taxon>
        <taxon>Pseudomonadota</taxon>
        <taxon>Alphaproteobacteria</taxon>
        <taxon>Rhodobacterales</taxon>
        <taxon>Paracoccaceae</taxon>
        <taxon>Puniceibacterium</taxon>
    </lineage>
</organism>
<dbReference type="SUPFAM" id="SSF52540">
    <property type="entry name" value="P-loop containing nucleoside triphosphate hydrolases"/>
    <property type="match status" value="1"/>
</dbReference>
<dbReference type="AlphaFoldDB" id="A0A238YLT7"/>
<dbReference type="Pfam" id="PF13469">
    <property type="entry name" value="Sulfotransfer_3"/>
    <property type="match status" value="1"/>
</dbReference>
<evidence type="ECO:0000313" key="2">
    <source>
        <dbReference type="EMBL" id="SNR71962.1"/>
    </source>
</evidence>
<dbReference type="GO" id="GO:0006790">
    <property type="term" value="P:sulfur compound metabolic process"/>
    <property type="evidence" value="ECO:0007669"/>
    <property type="project" value="TreeGrafter"/>
</dbReference>
<dbReference type="Gene3D" id="3.40.50.300">
    <property type="entry name" value="P-loop containing nucleotide triphosphate hydrolases"/>
    <property type="match status" value="1"/>
</dbReference>
<gene>
    <name evidence="2" type="ORF">SAMN06265370_11821</name>
</gene>
<dbReference type="InterPro" id="IPR051135">
    <property type="entry name" value="Gal/GlcNAc/GalNAc_ST"/>
</dbReference>
<sequence length="338" mass="37509">MLRSILNRAPEIQLAGETHYFDDLRPRFDGRALSGMSAEEQAVCADYFRSQSIRPYGVRANPEESPLSRDDLLGPAAAVDGPTRDSVDAVFETYCRWHMSQAGARIWGEKTPRHIFRIDDILAAYPEARILCTVRDPRAVVASYRDWEYQGGLRKAEGNADYQAAIAEDQKRKETSYHIVIASMMWRAAARAAFAAQAKHSTDRVRVVRYEDVVGAPADTVRPIAEWLGVGYDDSLLEIPLHNSSTTRFDEKAGPSAAPNRRWHKVLSPQEIAIIQRVAGKALDDAGYAREPVKAGPLDLLAAYASLPGVVVRAARANRSRYTSLPAYVMRRLKAALG</sequence>